<dbReference type="Pfam" id="PF02482">
    <property type="entry name" value="Ribosomal_S30AE"/>
    <property type="match status" value="1"/>
</dbReference>
<dbReference type="Proteomes" id="UP000590811">
    <property type="component" value="Unassembled WGS sequence"/>
</dbReference>
<dbReference type="EMBL" id="RBXT01000001">
    <property type="protein sequence ID" value="RKT78538.1"/>
    <property type="molecule type" value="Genomic_DNA"/>
</dbReference>
<dbReference type="InterPro" id="IPR032528">
    <property type="entry name" value="Ribosom_S30AE_C"/>
</dbReference>
<feature type="domain" description="Sigma 54 modulation/S30EA ribosomal protein C-terminal" evidence="5">
    <location>
        <begin position="153"/>
        <end position="203"/>
    </location>
</feature>
<dbReference type="Gene3D" id="3.30.505.50">
    <property type="entry name" value="Sigma 54 modulation/S30EA ribosomal protein, C-terminal domain"/>
    <property type="match status" value="1"/>
</dbReference>
<name>A0A495Y317_9MICO</name>
<comment type="caution">
    <text evidence="7">The sequence shown here is derived from an EMBL/GenBank/DDBJ whole genome shotgun (WGS) entry which is preliminary data.</text>
</comment>
<dbReference type="Pfam" id="PF16321">
    <property type="entry name" value="Ribosom_S30AE_C"/>
    <property type="match status" value="1"/>
</dbReference>
<dbReference type="InterPro" id="IPR050574">
    <property type="entry name" value="HPF/YfiA_ribosome-assoc"/>
</dbReference>
<protein>
    <recommendedName>
        <fullName evidence="3">Ribosome hibernation promoting factor</fullName>
        <shortName evidence="3">HPF</shortName>
    </recommendedName>
</protein>
<dbReference type="NCBIfam" id="TIGR00741">
    <property type="entry name" value="yfiA"/>
    <property type="match status" value="1"/>
</dbReference>
<dbReference type="InterPro" id="IPR036567">
    <property type="entry name" value="RHF-like"/>
</dbReference>
<gene>
    <name evidence="3" type="primary">hpf</name>
    <name evidence="7" type="ORF">DFJ68_1985</name>
    <name evidence="6" type="ORF">FHW14_000931</name>
</gene>
<accession>A0A495Y317</accession>
<evidence type="ECO:0000259" key="5">
    <source>
        <dbReference type="Pfam" id="PF16321"/>
    </source>
</evidence>
<dbReference type="FunFam" id="3.30.505.50:FF:000002">
    <property type="entry name" value="Ribosome hibernation promoting factor"/>
    <property type="match status" value="1"/>
</dbReference>
<evidence type="ECO:0000313" key="9">
    <source>
        <dbReference type="Proteomes" id="UP000590811"/>
    </source>
</evidence>
<reference evidence="7 8" key="1">
    <citation type="submission" date="2018-10" db="EMBL/GenBank/DDBJ databases">
        <title>Sequencing the genomes of 1000 actinobacteria strains.</title>
        <authorList>
            <person name="Klenk H.-P."/>
        </authorList>
    </citation>
    <scope>NUCLEOTIDE SEQUENCE [LARGE SCALE GENOMIC DNA]</scope>
    <source>
        <strain evidence="7 8">DSM 44267</strain>
    </source>
</reference>
<reference evidence="6 9" key="2">
    <citation type="submission" date="2020-08" db="EMBL/GenBank/DDBJ databases">
        <title>Genomic Encyclopedia of Type Strains, Phase IV (KMG-V): Genome sequencing to study the core and pangenomes of soil and plant-associated prokaryotes.</title>
        <authorList>
            <person name="Whitman W."/>
        </authorList>
    </citation>
    <scope>NUCLEOTIDE SEQUENCE [LARGE SCALE GENOMIC DNA]</scope>
    <source>
        <strain evidence="6 9">B3ACCR2</strain>
    </source>
</reference>
<dbReference type="PANTHER" id="PTHR33231">
    <property type="entry name" value="30S RIBOSOMAL PROTEIN"/>
    <property type="match status" value="1"/>
</dbReference>
<keyword evidence="1 3" id="KW-0963">Cytoplasm</keyword>
<evidence type="ECO:0000313" key="7">
    <source>
        <dbReference type="EMBL" id="RKT78538.1"/>
    </source>
</evidence>
<proteinExistence type="inferred from homology"/>
<dbReference type="EMBL" id="JACHVT010000002">
    <property type="protein sequence ID" value="MBB2985782.1"/>
    <property type="molecule type" value="Genomic_DNA"/>
</dbReference>
<dbReference type="PANTHER" id="PTHR33231:SF1">
    <property type="entry name" value="30S RIBOSOMAL PROTEIN"/>
    <property type="match status" value="1"/>
</dbReference>
<evidence type="ECO:0000256" key="1">
    <source>
        <dbReference type="ARBA" id="ARBA00022490"/>
    </source>
</evidence>
<keyword evidence="8" id="KW-1185">Reference proteome</keyword>
<dbReference type="AlphaFoldDB" id="A0A495Y317"/>
<feature type="region of interest" description="Disordered" evidence="4">
    <location>
        <begin position="208"/>
        <end position="229"/>
    </location>
</feature>
<dbReference type="GO" id="GO:0022627">
    <property type="term" value="C:cytosolic small ribosomal subunit"/>
    <property type="evidence" value="ECO:0007669"/>
    <property type="project" value="TreeGrafter"/>
</dbReference>
<comment type="subunit">
    <text evidence="3">Interacts with 100S ribosomes.</text>
</comment>
<dbReference type="CDD" id="cd00552">
    <property type="entry name" value="RaiA"/>
    <property type="match status" value="1"/>
</dbReference>
<feature type="compositionally biased region" description="Low complexity" evidence="4">
    <location>
        <begin position="210"/>
        <end position="229"/>
    </location>
</feature>
<sequence length="229" mass="24948">MEIVVTGRHVQIPDRFREQLDERLAKVPALAPKVHRIDVVVTHEKVARGSEKVEITCHAKGPVVRAEACLDDKFAALDAAVDKLMERLRRGHDKRRISRGRRQPESLARAATTLDPLEQLSDGSATASGADGPDGGVDDLDRFGAVGNSPIEVREKVHTAQPMSLEEAVDQMELVGHDFFLFHDADTDRPSVVYRRRGWSYGVLHLETPGAGSSASDADRSQATASVGA</sequence>
<dbReference type="HAMAP" id="MF_00839">
    <property type="entry name" value="HPF"/>
    <property type="match status" value="1"/>
</dbReference>
<comment type="subcellular location">
    <subcellularLocation>
        <location evidence="3">Cytoplasm</location>
    </subcellularLocation>
</comment>
<keyword evidence="2 3" id="KW-0810">Translation regulation</keyword>
<evidence type="ECO:0000313" key="8">
    <source>
        <dbReference type="Proteomes" id="UP000278440"/>
    </source>
</evidence>
<dbReference type="Gene3D" id="3.30.160.100">
    <property type="entry name" value="Ribosome hibernation promotion factor-like"/>
    <property type="match status" value="1"/>
</dbReference>
<evidence type="ECO:0000256" key="3">
    <source>
        <dbReference type="HAMAP-Rule" id="MF_00839"/>
    </source>
</evidence>
<dbReference type="GO" id="GO:0045900">
    <property type="term" value="P:negative regulation of translational elongation"/>
    <property type="evidence" value="ECO:0007669"/>
    <property type="project" value="TreeGrafter"/>
</dbReference>
<dbReference type="OrthoDB" id="9794975at2"/>
<dbReference type="GO" id="GO:0043024">
    <property type="term" value="F:ribosomal small subunit binding"/>
    <property type="evidence" value="ECO:0007669"/>
    <property type="project" value="TreeGrafter"/>
</dbReference>
<evidence type="ECO:0000256" key="4">
    <source>
        <dbReference type="SAM" id="MobiDB-lite"/>
    </source>
</evidence>
<dbReference type="RefSeq" id="WP_121032838.1">
    <property type="nucleotide sequence ID" value="NZ_JACHVT010000002.1"/>
</dbReference>
<dbReference type="Proteomes" id="UP000278440">
    <property type="component" value="Unassembled WGS sequence"/>
</dbReference>
<dbReference type="SUPFAM" id="SSF69754">
    <property type="entry name" value="Ribosome binding protein Y (YfiA homologue)"/>
    <property type="match status" value="1"/>
</dbReference>
<dbReference type="InterPro" id="IPR003489">
    <property type="entry name" value="RHF/RaiA"/>
</dbReference>
<evidence type="ECO:0000313" key="6">
    <source>
        <dbReference type="EMBL" id="MBB2985782.1"/>
    </source>
</evidence>
<feature type="region of interest" description="Disordered" evidence="4">
    <location>
        <begin position="94"/>
        <end position="141"/>
    </location>
</feature>
<dbReference type="InterPro" id="IPR038416">
    <property type="entry name" value="Ribosom_S30AE_C_sf"/>
</dbReference>
<comment type="function">
    <text evidence="3">Required for dimerization of active 70S ribosomes into 100S ribosomes in stationary phase; 100S ribosomes are translationally inactive and sometimes present during exponential growth.</text>
</comment>
<comment type="similarity">
    <text evidence="3">Belongs to the HPF/YfiA ribosome-associated protein family. Long HPF subfamily.</text>
</comment>
<dbReference type="InterPro" id="IPR034694">
    <property type="entry name" value="HPF_long/plastid"/>
</dbReference>
<evidence type="ECO:0000256" key="2">
    <source>
        <dbReference type="ARBA" id="ARBA00022845"/>
    </source>
</evidence>
<organism evidence="7 8">
    <name type="scientific">Terracoccus luteus</name>
    <dbReference type="NCBI Taxonomy" id="53356"/>
    <lineage>
        <taxon>Bacteria</taxon>
        <taxon>Bacillati</taxon>
        <taxon>Actinomycetota</taxon>
        <taxon>Actinomycetes</taxon>
        <taxon>Micrococcales</taxon>
        <taxon>Intrasporangiaceae</taxon>
        <taxon>Terracoccus</taxon>
    </lineage>
</organism>